<dbReference type="InterPro" id="IPR005215">
    <property type="entry name" value="Trig_fac"/>
</dbReference>
<evidence type="ECO:0000259" key="11">
    <source>
        <dbReference type="Pfam" id="PF05697"/>
    </source>
</evidence>
<dbReference type="Proteomes" id="UP000176863">
    <property type="component" value="Unassembled WGS sequence"/>
</dbReference>
<organism evidence="13 14">
    <name type="scientific">Candidatus Kaiserbacteria bacterium RIFCSPHIGHO2_01_FULL_53_29</name>
    <dbReference type="NCBI Taxonomy" id="1798480"/>
    <lineage>
        <taxon>Bacteria</taxon>
        <taxon>Candidatus Kaiseribacteriota</taxon>
    </lineage>
</organism>
<dbReference type="EMBL" id="MFKT01000013">
    <property type="protein sequence ID" value="OGG53349.1"/>
    <property type="molecule type" value="Genomic_DNA"/>
</dbReference>
<dbReference type="SUPFAM" id="SSF109998">
    <property type="entry name" value="Triger factor/SurA peptide-binding domain-like"/>
    <property type="match status" value="1"/>
</dbReference>
<evidence type="ECO:0000256" key="4">
    <source>
        <dbReference type="ARBA" id="ARBA00013194"/>
    </source>
</evidence>
<evidence type="ECO:0000256" key="10">
    <source>
        <dbReference type="SAM" id="Coils"/>
    </source>
</evidence>
<evidence type="ECO:0000313" key="13">
    <source>
        <dbReference type="EMBL" id="OGG53349.1"/>
    </source>
</evidence>
<dbReference type="EC" id="5.2.1.8" evidence="4"/>
<dbReference type="PANTHER" id="PTHR30560:SF3">
    <property type="entry name" value="TRIGGER FACTOR-LIKE PROTEIN TIG, CHLOROPLASTIC"/>
    <property type="match status" value="1"/>
</dbReference>
<accession>A0A1F6CW07</accession>
<dbReference type="Gene3D" id="1.10.3120.10">
    <property type="entry name" value="Trigger factor, C-terminal domain"/>
    <property type="match status" value="1"/>
</dbReference>
<evidence type="ECO:0000256" key="1">
    <source>
        <dbReference type="ARBA" id="ARBA00000971"/>
    </source>
</evidence>
<proteinExistence type="inferred from homology"/>
<comment type="catalytic activity">
    <reaction evidence="1">
        <text>[protein]-peptidylproline (omega=180) = [protein]-peptidylproline (omega=0)</text>
        <dbReference type="Rhea" id="RHEA:16237"/>
        <dbReference type="Rhea" id="RHEA-COMP:10747"/>
        <dbReference type="Rhea" id="RHEA-COMP:10748"/>
        <dbReference type="ChEBI" id="CHEBI:83833"/>
        <dbReference type="ChEBI" id="CHEBI:83834"/>
        <dbReference type="EC" id="5.2.1.8"/>
    </reaction>
</comment>
<dbReference type="PANTHER" id="PTHR30560">
    <property type="entry name" value="TRIGGER FACTOR CHAPERONE AND PEPTIDYL-PROLYL CIS/TRANS ISOMERASE"/>
    <property type="match status" value="1"/>
</dbReference>
<evidence type="ECO:0000259" key="12">
    <source>
        <dbReference type="Pfam" id="PF05698"/>
    </source>
</evidence>
<dbReference type="InterPro" id="IPR008880">
    <property type="entry name" value="Trigger_fac_C"/>
</dbReference>
<dbReference type="STRING" id="1798480.A2851_00010"/>
<sequence>MQLRNIKVTHDDAQWEVEIKAEIPAEALAHYRTEALKEIQKTAKLDGFRPGKAPEAEILRVHGESAILREAVQHAVEHELPELLAAEKVLIIESPRVTTDTPVSGKSLVFTARAALAPSVELPDYKKIAKKHTEIKEEVVVSDEEHTQALTHLQRERHRIDKIEAGVEAQKAAEESRAAEAKDLPELDDAFVQSLGYESAEKFAEVLRTNIKTEKEMQAAEKRRALILDELVKDSTIKYPAALREYELDDMEARLKDDLSRIGQNLEGYLTQAKKTREEVRAGWRDAADKRAKVRLVLAEIARKEAIEPDEKDLEHQLEHARKTYPQADPIALRAHIAHAMRNDATLKFLENL</sequence>
<feature type="domain" description="Trigger factor C-terminal" evidence="12">
    <location>
        <begin position="201"/>
        <end position="330"/>
    </location>
</feature>
<dbReference type="InterPro" id="IPR027304">
    <property type="entry name" value="Trigger_fact/SurA_dom_sf"/>
</dbReference>
<evidence type="ECO:0000256" key="5">
    <source>
        <dbReference type="ARBA" id="ARBA00016902"/>
    </source>
</evidence>
<comment type="similarity">
    <text evidence="3">Belongs to the FKBP-type PPIase family. Tig subfamily.</text>
</comment>
<comment type="subcellular location">
    <subcellularLocation>
        <location evidence="2">Cytoplasm</location>
    </subcellularLocation>
</comment>
<feature type="domain" description="Trigger factor ribosome-binding bacterial" evidence="11">
    <location>
        <begin position="7"/>
        <end position="151"/>
    </location>
</feature>
<dbReference type="AlphaFoldDB" id="A0A1F6CW07"/>
<keyword evidence="10" id="KW-0175">Coiled coil</keyword>
<dbReference type="InterPro" id="IPR036611">
    <property type="entry name" value="Trigger_fac_ribosome-bd_sf"/>
</dbReference>
<dbReference type="InterPro" id="IPR037041">
    <property type="entry name" value="Trigger_fac_C_sf"/>
</dbReference>
<protein>
    <recommendedName>
        <fullName evidence="5">Trigger factor</fullName>
        <ecNumber evidence="4">5.2.1.8</ecNumber>
    </recommendedName>
    <alternativeName>
        <fullName evidence="9">PPIase</fullName>
    </alternativeName>
</protein>
<dbReference type="Gene3D" id="3.30.70.1050">
    <property type="entry name" value="Trigger factor ribosome-binding domain"/>
    <property type="match status" value="1"/>
</dbReference>
<evidence type="ECO:0000256" key="6">
    <source>
        <dbReference type="ARBA" id="ARBA00023110"/>
    </source>
</evidence>
<dbReference type="Pfam" id="PF05698">
    <property type="entry name" value="Trigger_C"/>
    <property type="match status" value="1"/>
</dbReference>
<comment type="caution">
    <text evidence="13">The sequence shown here is derived from an EMBL/GenBank/DDBJ whole genome shotgun (WGS) entry which is preliminary data.</text>
</comment>
<dbReference type="GO" id="GO:0044183">
    <property type="term" value="F:protein folding chaperone"/>
    <property type="evidence" value="ECO:0007669"/>
    <property type="project" value="TreeGrafter"/>
</dbReference>
<keyword evidence="8" id="KW-0413">Isomerase</keyword>
<dbReference type="GO" id="GO:0043335">
    <property type="term" value="P:protein unfolding"/>
    <property type="evidence" value="ECO:0007669"/>
    <property type="project" value="TreeGrafter"/>
</dbReference>
<feature type="coiled-coil region" evidence="10">
    <location>
        <begin position="203"/>
        <end position="230"/>
    </location>
</feature>
<evidence type="ECO:0000256" key="9">
    <source>
        <dbReference type="ARBA" id="ARBA00029986"/>
    </source>
</evidence>
<dbReference type="InterPro" id="IPR008881">
    <property type="entry name" value="Trigger_fac_ribosome-bd_bac"/>
</dbReference>
<reference evidence="13 14" key="1">
    <citation type="journal article" date="2016" name="Nat. Commun.">
        <title>Thousands of microbial genomes shed light on interconnected biogeochemical processes in an aquifer system.</title>
        <authorList>
            <person name="Anantharaman K."/>
            <person name="Brown C.T."/>
            <person name="Hug L.A."/>
            <person name="Sharon I."/>
            <person name="Castelle C.J."/>
            <person name="Probst A.J."/>
            <person name="Thomas B.C."/>
            <person name="Singh A."/>
            <person name="Wilkins M.J."/>
            <person name="Karaoz U."/>
            <person name="Brodie E.L."/>
            <person name="Williams K.H."/>
            <person name="Hubbard S.S."/>
            <person name="Banfield J.F."/>
        </authorList>
    </citation>
    <scope>NUCLEOTIDE SEQUENCE [LARGE SCALE GENOMIC DNA]</scope>
</reference>
<dbReference type="Pfam" id="PF05697">
    <property type="entry name" value="Trigger_N"/>
    <property type="match status" value="1"/>
</dbReference>
<evidence type="ECO:0000256" key="2">
    <source>
        <dbReference type="ARBA" id="ARBA00004496"/>
    </source>
</evidence>
<evidence type="ECO:0000256" key="7">
    <source>
        <dbReference type="ARBA" id="ARBA00023186"/>
    </source>
</evidence>
<dbReference type="SUPFAM" id="SSF102735">
    <property type="entry name" value="Trigger factor ribosome-binding domain"/>
    <property type="match status" value="1"/>
</dbReference>
<keyword evidence="6" id="KW-0697">Rotamase</keyword>
<dbReference type="GO" id="GO:0051083">
    <property type="term" value="P:'de novo' cotranslational protein folding"/>
    <property type="evidence" value="ECO:0007669"/>
    <property type="project" value="TreeGrafter"/>
</dbReference>
<gene>
    <name evidence="13" type="ORF">A2851_00010</name>
</gene>
<evidence type="ECO:0000256" key="8">
    <source>
        <dbReference type="ARBA" id="ARBA00023235"/>
    </source>
</evidence>
<name>A0A1F6CW07_9BACT</name>
<dbReference type="GO" id="GO:0043022">
    <property type="term" value="F:ribosome binding"/>
    <property type="evidence" value="ECO:0007669"/>
    <property type="project" value="TreeGrafter"/>
</dbReference>
<evidence type="ECO:0000313" key="14">
    <source>
        <dbReference type="Proteomes" id="UP000176863"/>
    </source>
</evidence>
<dbReference type="GO" id="GO:0005737">
    <property type="term" value="C:cytoplasm"/>
    <property type="evidence" value="ECO:0007669"/>
    <property type="project" value="UniProtKB-SubCell"/>
</dbReference>
<keyword evidence="7" id="KW-0143">Chaperone</keyword>
<evidence type="ECO:0000256" key="3">
    <source>
        <dbReference type="ARBA" id="ARBA00005464"/>
    </source>
</evidence>
<dbReference type="GO" id="GO:0003755">
    <property type="term" value="F:peptidyl-prolyl cis-trans isomerase activity"/>
    <property type="evidence" value="ECO:0007669"/>
    <property type="project" value="UniProtKB-KW"/>
</dbReference>
<dbReference type="GO" id="GO:0015031">
    <property type="term" value="P:protein transport"/>
    <property type="evidence" value="ECO:0007669"/>
    <property type="project" value="InterPro"/>
</dbReference>